<dbReference type="InterPro" id="IPR027462">
    <property type="entry name" value="ZapD_C"/>
</dbReference>
<evidence type="ECO:0000313" key="6">
    <source>
        <dbReference type="EMBL" id="UOO88123.1"/>
    </source>
</evidence>
<name>A0ABY4DYF3_9NEIS</name>
<gene>
    <name evidence="5 6" type="primary">zapD</name>
    <name evidence="6" type="ORF">LVJ82_11560</name>
</gene>
<organism evidence="6 7">
    <name type="scientific">Vitreoscilla massiliensis</name>
    <dbReference type="NCBI Taxonomy" id="1689272"/>
    <lineage>
        <taxon>Bacteria</taxon>
        <taxon>Pseudomonadati</taxon>
        <taxon>Pseudomonadota</taxon>
        <taxon>Betaproteobacteria</taxon>
        <taxon>Neisseriales</taxon>
        <taxon>Neisseriaceae</taxon>
        <taxon>Vitreoscilla</taxon>
    </lineage>
</organism>
<comment type="function">
    <text evidence="5">Cell division factor that enhances FtsZ-ring assembly. Directly interacts with FtsZ and promotes bundling of FtsZ protofilaments, with a reduction in FtsZ GTPase activity.</text>
</comment>
<evidence type="ECO:0000256" key="1">
    <source>
        <dbReference type="ARBA" id="ARBA00022490"/>
    </source>
</evidence>
<protein>
    <recommendedName>
        <fullName evidence="5">Cell division protein ZapD</fullName>
    </recommendedName>
    <alternativeName>
        <fullName evidence="5">Z ring-associated protein D</fullName>
    </alternativeName>
</protein>
<comment type="similarity">
    <text evidence="5">Belongs to the ZapD family.</text>
</comment>
<dbReference type="GO" id="GO:0051301">
    <property type="term" value="P:cell division"/>
    <property type="evidence" value="ECO:0007669"/>
    <property type="project" value="UniProtKB-KW"/>
</dbReference>
<evidence type="ECO:0000313" key="7">
    <source>
        <dbReference type="Proteomes" id="UP000832011"/>
    </source>
</evidence>
<comment type="subcellular location">
    <subcellularLocation>
        <location evidence="5">Cytoplasm</location>
    </subcellularLocation>
    <text evidence="5">Localizes to mid-cell in an FtsZ-dependent manner.</text>
</comment>
<evidence type="ECO:0000256" key="4">
    <source>
        <dbReference type="ARBA" id="ARBA00023306"/>
    </source>
</evidence>
<keyword evidence="7" id="KW-1185">Reference proteome</keyword>
<keyword evidence="1 5" id="KW-0963">Cytoplasm</keyword>
<dbReference type="PANTHER" id="PTHR39455:SF1">
    <property type="entry name" value="CELL DIVISION PROTEIN ZAPD"/>
    <property type="match status" value="1"/>
</dbReference>
<dbReference type="SUPFAM" id="SSF160950">
    <property type="entry name" value="YacF-like"/>
    <property type="match status" value="1"/>
</dbReference>
<dbReference type="Gene3D" id="1.10.3900.10">
    <property type="entry name" value="YacF-like"/>
    <property type="match status" value="1"/>
</dbReference>
<proteinExistence type="inferred from homology"/>
<dbReference type="NCBIfam" id="NF003656">
    <property type="entry name" value="PRK05287.1-4"/>
    <property type="match status" value="1"/>
</dbReference>
<reference evidence="6 7" key="1">
    <citation type="journal article" date="2022" name="Res Sq">
        <title>Evolution of multicellular longitudinally dividing oral cavity symbionts (Neisseriaceae).</title>
        <authorList>
            <person name="Nyongesa S."/>
            <person name="Weber P."/>
            <person name="Bernet E."/>
            <person name="Pullido F."/>
            <person name="Nieckarz M."/>
            <person name="Delaby M."/>
            <person name="Nieves C."/>
            <person name="Viehboeck T."/>
            <person name="Krause N."/>
            <person name="Rivera-Millot A."/>
            <person name="Nakamura A."/>
            <person name="Vischer N."/>
            <person name="VanNieuwenhze M."/>
            <person name="Brun Y."/>
            <person name="Cava F."/>
            <person name="Bulgheresi S."/>
            <person name="Veyrier F."/>
        </authorList>
    </citation>
    <scope>NUCLEOTIDE SEQUENCE [LARGE SCALE GENOMIC DNA]</scope>
    <source>
        <strain evidence="6 7">SN4</strain>
    </source>
</reference>
<dbReference type="Pfam" id="PF07072">
    <property type="entry name" value="ZapD"/>
    <property type="match status" value="1"/>
</dbReference>
<dbReference type="Proteomes" id="UP000832011">
    <property type="component" value="Chromosome"/>
</dbReference>
<dbReference type="InterPro" id="IPR009777">
    <property type="entry name" value="ZapD"/>
</dbReference>
<keyword evidence="3 5" id="KW-0717">Septation</keyword>
<dbReference type="InterPro" id="IPR036268">
    <property type="entry name" value="ZapD_sf"/>
</dbReference>
<dbReference type="Gene3D" id="2.60.440.10">
    <property type="entry name" value="YacF-like domains"/>
    <property type="match status" value="1"/>
</dbReference>
<keyword evidence="4 5" id="KW-0131">Cell cycle</keyword>
<dbReference type="RefSeq" id="WP_058356442.1">
    <property type="nucleotide sequence ID" value="NZ_CABKVG010000009.1"/>
</dbReference>
<evidence type="ECO:0000256" key="3">
    <source>
        <dbReference type="ARBA" id="ARBA00023210"/>
    </source>
</evidence>
<accession>A0ABY4DYF3</accession>
<comment type="subunit">
    <text evidence="5">Interacts with FtsZ.</text>
</comment>
<dbReference type="HAMAP" id="MF_01092">
    <property type="entry name" value="ZapD"/>
    <property type="match status" value="1"/>
</dbReference>
<sequence length="262" mass="30538">MTIRFEHPILERVRNLLRVEHLFQRFNAVLAQDDMWSHHLALLTIFEIMECAARAEFKLDILQELERQKLMLYPQGSSIQPDSEQYALHQEIVVAAAGLQQVQHKFAQHLRENEWLMAIKQRVPIPGNVNPFDLPAYHFWLQLPAEKRRERLNLWVSSLRPTYDAIEILLKILRGNQVVIECEAVNGQFQQNSLGQKVLLLQIDVDMDDEVIPEVSANKYMTNIRFLHPDFAHTRGATVHQRIPFKLSMCGFESLSVPAWNK</sequence>
<dbReference type="EMBL" id="CP091511">
    <property type="protein sequence ID" value="UOO88123.1"/>
    <property type="molecule type" value="Genomic_DNA"/>
</dbReference>
<dbReference type="PANTHER" id="PTHR39455">
    <property type="entry name" value="CELL DIVISION PROTEIN ZAPD"/>
    <property type="match status" value="1"/>
</dbReference>
<evidence type="ECO:0000256" key="2">
    <source>
        <dbReference type="ARBA" id="ARBA00022618"/>
    </source>
</evidence>
<keyword evidence="2 5" id="KW-0132">Cell division</keyword>
<evidence type="ECO:0000256" key="5">
    <source>
        <dbReference type="HAMAP-Rule" id="MF_01092"/>
    </source>
</evidence>